<sequence length="102" mass="11215">MDQSPEHLISSDTSATANATQMDFMDATSAMSSRLENNHGNFLETSDRSLTEFSSIPVKSQSNCQAKGQSTYACPVDTCDRMSSRNCELTRHLKLHSGQKPL</sequence>
<keyword evidence="4" id="KW-1185">Reference proteome</keyword>
<evidence type="ECO:0000259" key="2">
    <source>
        <dbReference type="PROSITE" id="PS50157"/>
    </source>
</evidence>
<proteinExistence type="predicted"/>
<dbReference type="GO" id="GO:0008270">
    <property type="term" value="F:zinc ion binding"/>
    <property type="evidence" value="ECO:0007669"/>
    <property type="project" value="UniProtKB-KW"/>
</dbReference>
<evidence type="ECO:0000256" key="1">
    <source>
        <dbReference type="PROSITE-ProRule" id="PRU00042"/>
    </source>
</evidence>
<name>A0AAV4VKC8_9ARAC</name>
<reference evidence="3 4" key="1">
    <citation type="submission" date="2021-06" db="EMBL/GenBank/DDBJ databases">
        <title>Caerostris darwini draft genome.</title>
        <authorList>
            <person name="Kono N."/>
            <person name="Arakawa K."/>
        </authorList>
    </citation>
    <scope>NUCLEOTIDE SEQUENCE [LARGE SCALE GENOMIC DNA]</scope>
</reference>
<dbReference type="InterPro" id="IPR013087">
    <property type="entry name" value="Znf_C2H2_type"/>
</dbReference>
<protein>
    <recommendedName>
        <fullName evidence="2">C2H2-type domain-containing protein</fullName>
    </recommendedName>
</protein>
<accession>A0AAV4VKC8</accession>
<dbReference type="EMBL" id="BPLQ01013143">
    <property type="protein sequence ID" value="GIY70289.1"/>
    <property type="molecule type" value="Genomic_DNA"/>
</dbReference>
<evidence type="ECO:0000313" key="3">
    <source>
        <dbReference type="EMBL" id="GIY70289.1"/>
    </source>
</evidence>
<dbReference type="SUPFAM" id="SSF57667">
    <property type="entry name" value="beta-beta-alpha zinc fingers"/>
    <property type="match status" value="1"/>
</dbReference>
<dbReference type="PROSITE" id="PS50157">
    <property type="entry name" value="ZINC_FINGER_C2H2_2"/>
    <property type="match status" value="1"/>
</dbReference>
<dbReference type="AlphaFoldDB" id="A0AAV4VKC8"/>
<dbReference type="Gene3D" id="3.30.160.60">
    <property type="entry name" value="Classic Zinc Finger"/>
    <property type="match status" value="1"/>
</dbReference>
<evidence type="ECO:0000313" key="4">
    <source>
        <dbReference type="Proteomes" id="UP001054837"/>
    </source>
</evidence>
<comment type="caution">
    <text evidence="3">The sequence shown here is derived from an EMBL/GenBank/DDBJ whole genome shotgun (WGS) entry which is preliminary data.</text>
</comment>
<dbReference type="InterPro" id="IPR036236">
    <property type="entry name" value="Znf_C2H2_sf"/>
</dbReference>
<keyword evidence="1" id="KW-0862">Zinc</keyword>
<dbReference type="Proteomes" id="UP001054837">
    <property type="component" value="Unassembled WGS sequence"/>
</dbReference>
<keyword evidence="1" id="KW-0863">Zinc-finger</keyword>
<keyword evidence="1" id="KW-0479">Metal-binding</keyword>
<gene>
    <name evidence="3" type="ORF">CDAR_435591</name>
</gene>
<organism evidence="3 4">
    <name type="scientific">Caerostris darwini</name>
    <dbReference type="NCBI Taxonomy" id="1538125"/>
    <lineage>
        <taxon>Eukaryota</taxon>
        <taxon>Metazoa</taxon>
        <taxon>Ecdysozoa</taxon>
        <taxon>Arthropoda</taxon>
        <taxon>Chelicerata</taxon>
        <taxon>Arachnida</taxon>
        <taxon>Araneae</taxon>
        <taxon>Araneomorphae</taxon>
        <taxon>Entelegynae</taxon>
        <taxon>Araneoidea</taxon>
        <taxon>Araneidae</taxon>
        <taxon>Caerostris</taxon>
    </lineage>
</organism>
<feature type="domain" description="C2H2-type" evidence="2">
    <location>
        <begin position="72"/>
        <end position="101"/>
    </location>
</feature>